<keyword evidence="2" id="KW-1185">Reference proteome</keyword>
<comment type="caution">
    <text evidence="1">The sequence shown here is derived from an EMBL/GenBank/DDBJ whole genome shotgun (WGS) entry which is preliminary data.</text>
</comment>
<proteinExistence type="predicted"/>
<gene>
    <name evidence="1" type="ORF">Tco_0624427</name>
</gene>
<protein>
    <submittedName>
        <fullName evidence="1">Uncharacterized protein</fullName>
    </submittedName>
</protein>
<dbReference type="EMBL" id="BQNB010008560">
    <property type="protein sequence ID" value="GJS51065.1"/>
    <property type="molecule type" value="Genomic_DNA"/>
</dbReference>
<dbReference type="Proteomes" id="UP001151760">
    <property type="component" value="Unassembled WGS sequence"/>
</dbReference>
<accession>A0ABQ4WDY5</accession>
<reference evidence="1" key="2">
    <citation type="submission" date="2022-01" db="EMBL/GenBank/DDBJ databases">
        <authorList>
            <person name="Yamashiro T."/>
            <person name="Shiraishi A."/>
            <person name="Satake H."/>
            <person name="Nakayama K."/>
        </authorList>
    </citation>
    <scope>NUCLEOTIDE SEQUENCE</scope>
</reference>
<evidence type="ECO:0000313" key="2">
    <source>
        <dbReference type="Proteomes" id="UP001151760"/>
    </source>
</evidence>
<sequence length="76" mass="8192">MRLSSSIKKSRNEQAGALANLVADDKCSMEVAAFGSIGHPQAHENSRRIRTDKTGVCIIGTSCHHPVENIVSKFAN</sequence>
<organism evidence="1 2">
    <name type="scientific">Tanacetum coccineum</name>
    <dbReference type="NCBI Taxonomy" id="301880"/>
    <lineage>
        <taxon>Eukaryota</taxon>
        <taxon>Viridiplantae</taxon>
        <taxon>Streptophyta</taxon>
        <taxon>Embryophyta</taxon>
        <taxon>Tracheophyta</taxon>
        <taxon>Spermatophyta</taxon>
        <taxon>Magnoliopsida</taxon>
        <taxon>eudicotyledons</taxon>
        <taxon>Gunneridae</taxon>
        <taxon>Pentapetalae</taxon>
        <taxon>asterids</taxon>
        <taxon>campanulids</taxon>
        <taxon>Asterales</taxon>
        <taxon>Asteraceae</taxon>
        <taxon>Asteroideae</taxon>
        <taxon>Anthemideae</taxon>
        <taxon>Anthemidinae</taxon>
        <taxon>Tanacetum</taxon>
    </lineage>
</organism>
<reference evidence="1" key="1">
    <citation type="journal article" date="2022" name="Int. J. Mol. Sci.">
        <title>Draft Genome of Tanacetum Coccineum: Genomic Comparison of Closely Related Tanacetum-Family Plants.</title>
        <authorList>
            <person name="Yamashiro T."/>
            <person name="Shiraishi A."/>
            <person name="Nakayama K."/>
            <person name="Satake H."/>
        </authorList>
    </citation>
    <scope>NUCLEOTIDE SEQUENCE</scope>
</reference>
<name>A0ABQ4WDY5_9ASTR</name>
<evidence type="ECO:0000313" key="1">
    <source>
        <dbReference type="EMBL" id="GJS51065.1"/>
    </source>
</evidence>